<sequence>MTKPPEKSKPVRKLRCAVYTRKSSEEGLEQEFNSLHAQREACESYIASQRSEGWVLVRDQYDDGGISGGTLERPGLQRLLADIDDGLVDVVVVYKIDRLSRSLADFAKLVEVFDRNGVTFVSVTQSFNTTTSMGRLTLNILLSFAQFEREVTAERIRDKVAASRKKGMWMGGVPPYGYRVENRKLVVDEEAAGHVRWIFARFLEIGSCTELAREVGKRGIRTPRGNRIDKKYIYRMLSNRAYIGEAVHKGDSYPGEHDAIIDRETWDRVHTILQESPRKRAARTRADTPALLKGLVYGPDGAAFSPTHTRKGGRLYRYYVSQTVLKHGAGACPIGRVPAGEIEAAVIEQLRAVCQPEIVAGTWKSARTQDDGITEADARAALQKLDPLWDELFPAEQARLVALLVERVDIGISGLNVRLRMDGLAALASEITADAGAAA</sequence>
<reference evidence="3 4" key="1">
    <citation type="submission" date="2021-01" db="EMBL/GenBank/DDBJ databases">
        <title>Biogeographic distribution of Paracoccus.</title>
        <authorList>
            <person name="Hollensteiner J."/>
            <person name="Leineberger J."/>
            <person name="Brinkhoff T."/>
            <person name="Daniel R."/>
        </authorList>
    </citation>
    <scope>NUCLEOTIDE SEQUENCE [LARGE SCALE GENOMIC DNA]</scope>
    <source>
        <strain evidence="3 4">LMG25392</strain>
    </source>
</reference>
<dbReference type="Gene3D" id="3.90.1750.20">
    <property type="entry name" value="Putative Large Serine Recombinase, Chain B, Domain 2"/>
    <property type="match status" value="1"/>
</dbReference>
<keyword evidence="4" id="KW-1185">Reference proteome</keyword>
<feature type="domain" description="Recombinase" evidence="2">
    <location>
        <begin position="175"/>
        <end position="279"/>
    </location>
</feature>
<dbReference type="PROSITE" id="PS51736">
    <property type="entry name" value="RECOMBINASES_3"/>
    <property type="match status" value="1"/>
</dbReference>
<dbReference type="InterPro" id="IPR050639">
    <property type="entry name" value="SSR_resolvase"/>
</dbReference>
<dbReference type="PROSITE" id="PS51737">
    <property type="entry name" value="RECOMBINASE_DNA_BIND"/>
    <property type="match status" value="1"/>
</dbReference>
<organism evidence="3 4">
    <name type="scientific">Paracoccus stylophorae</name>
    <dbReference type="NCBI Taxonomy" id="659350"/>
    <lineage>
        <taxon>Bacteria</taxon>
        <taxon>Pseudomonadati</taxon>
        <taxon>Pseudomonadota</taxon>
        <taxon>Alphaproteobacteria</taxon>
        <taxon>Rhodobacterales</taxon>
        <taxon>Paracoccaceae</taxon>
        <taxon>Paracoccus</taxon>
    </lineage>
</organism>
<dbReference type="Pfam" id="PF07508">
    <property type="entry name" value="Recombinase"/>
    <property type="match status" value="1"/>
</dbReference>
<dbReference type="InterPro" id="IPR036162">
    <property type="entry name" value="Resolvase-like_N_sf"/>
</dbReference>
<dbReference type="SMART" id="SM00857">
    <property type="entry name" value="Resolvase"/>
    <property type="match status" value="1"/>
</dbReference>
<dbReference type="Pfam" id="PF13408">
    <property type="entry name" value="Zn_ribbon_recom"/>
    <property type="match status" value="1"/>
</dbReference>
<evidence type="ECO:0000259" key="1">
    <source>
        <dbReference type="PROSITE" id="PS51736"/>
    </source>
</evidence>
<protein>
    <submittedName>
        <fullName evidence="3">Recombinase family protein</fullName>
    </submittedName>
</protein>
<dbReference type="PANTHER" id="PTHR30461:SF23">
    <property type="entry name" value="DNA RECOMBINASE-RELATED"/>
    <property type="match status" value="1"/>
</dbReference>
<dbReference type="Gene3D" id="3.40.50.1390">
    <property type="entry name" value="Resolvase, N-terminal catalytic domain"/>
    <property type="match status" value="1"/>
</dbReference>
<dbReference type="CDD" id="cd03768">
    <property type="entry name" value="SR_ResInv"/>
    <property type="match status" value="1"/>
</dbReference>
<dbReference type="RefSeq" id="WP_272857780.1">
    <property type="nucleotide sequence ID" value="NZ_CP067134.1"/>
</dbReference>
<evidence type="ECO:0000259" key="2">
    <source>
        <dbReference type="PROSITE" id="PS51737"/>
    </source>
</evidence>
<evidence type="ECO:0000313" key="4">
    <source>
        <dbReference type="Proteomes" id="UP001218412"/>
    </source>
</evidence>
<accession>A0ABY7SS09</accession>
<dbReference type="InterPro" id="IPR038109">
    <property type="entry name" value="DNA_bind_recomb_sf"/>
</dbReference>
<dbReference type="SUPFAM" id="SSF53041">
    <property type="entry name" value="Resolvase-like"/>
    <property type="match status" value="1"/>
</dbReference>
<dbReference type="InterPro" id="IPR006119">
    <property type="entry name" value="Resolv_N"/>
</dbReference>
<dbReference type="PANTHER" id="PTHR30461">
    <property type="entry name" value="DNA-INVERTASE FROM LAMBDOID PROPHAGE"/>
    <property type="match status" value="1"/>
</dbReference>
<dbReference type="Pfam" id="PF00239">
    <property type="entry name" value="Resolvase"/>
    <property type="match status" value="1"/>
</dbReference>
<evidence type="ECO:0000313" key="3">
    <source>
        <dbReference type="EMBL" id="WCR09684.1"/>
    </source>
</evidence>
<dbReference type="InterPro" id="IPR025827">
    <property type="entry name" value="Zn_ribbon_recom_dom"/>
</dbReference>
<name>A0ABY7SS09_9RHOB</name>
<dbReference type="Proteomes" id="UP001218412">
    <property type="component" value="Chromosome"/>
</dbReference>
<dbReference type="EMBL" id="CP067134">
    <property type="protein sequence ID" value="WCR09684.1"/>
    <property type="molecule type" value="Genomic_DNA"/>
</dbReference>
<dbReference type="InterPro" id="IPR011109">
    <property type="entry name" value="DNA_bind_recombinase_dom"/>
</dbReference>
<gene>
    <name evidence="3" type="ORF">JHW45_11305</name>
</gene>
<proteinExistence type="predicted"/>
<feature type="domain" description="Resolvase/invertase-type recombinase catalytic" evidence="1">
    <location>
        <begin position="15"/>
        <end position="167"/>
    </location>
</feature>